<dbReference type="GO" id="GO:0006388">
    <property type="term" value="P:tRNA splicing, via endonucleolytic cleavage and ligation"/>
    <property type="evidence" value="ECO:0007669"/>
    <property type="project" value="TreeGrafter"/>
</dbReference>
<dbReference type="SUPFAM" id="SSF52540">
    <property type="entry name" value="P-loop containing nucleoside triphosphate hydrolases"/>
    <property type="match status" value="1"/>
</dbReference>
<dbReference type="PANTHER" id="PTHR32004:SF1">
    <property type="entry name" value="TRNA LIGASE"/>
    <property type="match status" value="1"/>
</dbReference>
<gene>
    <name evidence="2" type="ORF">H696_00915</name>
</gene>
<sequence>MTSTSTVAAASKGKKRRGKGRAKATAADTGSSVAQPPAGAPSPATADTQVNQAPAAGRRVRRSNAPSSFLSEAPPNSETEPDSVALRRIMMHPDVNIKQLPRGLFSANISEQAFFGSRYDDDSVRARGLFVELLPEVCPGLAPTPAPASAAKAADTATESGSELDGSDDEGQDEGAPSAEVVSTSRRARMTKAQSALKASFRQSNVAVAVSGRGYAKFFYENERGIPFMATEQVRQRLTFPCTVLEKSNGYFGVSFPRLRASATRPLPAHFSPGDGARELRELDDLDRATARDFFAGRGVVPAPAHVLDDEIYLETTSKSVITGPFAGRFRELLHQTLLAAGKTLVDYVRRIHELGCSAVFEIVDPVLDPHIVDYDVPGYTNVGHVILLDLIRNNLADRAELRLPFEETRAFAVEFGLRLKTPLAILPDWDTYASFTRQANHDYFFRCPAPGPGARVDPGLPGRGEHLLYSLEPFSMGDGSASTYHVGLPTEGLVVEDSSGFMIKLKSNYYNVWKRARSLVQQGFAQPNPPERIASRYKATMAKEPALIRSFFDYIRDNHAAILEIARSEPYLSLSTRRLLSQTSPRRSDSITLLQQSLSIVDLRNIFYRATGANDMTDINSSLTPGEQSTIGPQIPTPTVLLVITTPGQKLSEHVAADLARKLHLNPANAVVLPRTTDKAPGHILQAADVSKVVTTGTSRRATGGVFTNPTVLAPVDAQHLAPFLKALMGSLKDIPLRHIFLVSPTVDPNTRADSLSAACRVTFDRSEAVLPAGQFTALVEGVPDALAMAAKAAGLAAKSPAIPRLTRLSVTLPTGSMKAAARTEDLANQVFAQLQTLESQPTVSVADLLASEPLTAAALDVPAFHSALGEALKTAREGRLARGRRLVLVMQGVPGIGKSTIGDWLAETLPRLSGAPKVERISQDMCNGKRERFFARLTEALSRPVTAQPQVLIIDRNNHTLAHRGAVVQLVRRVAPDALLVLLAPGRLPDAGAFAEGTDLLEHSLKNLVTRRNEENASLDAMPFAKRRAVVARFGQEYERPDLGLLAAVQAATGVGGHSVFDLSPESTPLTTGRFGQDGLLFDECLPVPYGAPVAEVLGHILRTLQPLAHRPGVDASSKDMVFAPLAGLTAAFIATATQAAAAACPPQADDEALGRLAEQLADAKIADSLPEDPFMQSIGWHKPGHPLYLQILLDKGVSRFLHQLYSDMTPKDLLSSLPPRDVSLFHVTLVFLGNKYTPPAKPTAESRMLQAIRDFHAAAGAPTTPIKVALTVDLLALDPKQAGAFCVALPDALQAGWTFSNRAPHITMGLAPSKAPVVAGAVAVAARAGASSTTRLPISQANIPVSVEQAPGVSFTADGQLVVTGTLCFGPQPSEK</sequence>
<feature type="region of interest" description="Disordered" evidence="1">
    <location>
        <begin position="1"/>
        <end position="81"/>
    </location>
</feature>
<evidence type="ECO:0000313" key="2">
    <source>
        <dbReference type="EMBL" id="KCV73376.1"/>
    </source>
</evidence>
<name>A0A058ZHD8_FONAL</name>
<protein>
    <submittedName>
        <fullName evidence="2">Uncharacterized protein</fullName>
    </submittedName>
</protein>
<dbReference type="RefSeq" id="XP_009493077.1">
    <property type="nucleotide sequence ID" value="XM_009494802.1"/>
</dbReference>
<feature type="compositionally biased region" description="Polar residues" evidence="1">
    <location>
        <begin position="64"/>
        <end position="78"/>
    </location>
</feature>
<dbReference type="GO" id="GO:0005634">
    <property type="term" value="C:nucleus"/>
    <property type="evidence" value="ECO:0007669"/>
    <property type="project" value="TreeGrafter"/>
</dbReference>
<accession>A0A058ZHD8</accession>
<feature type="region of interest" description="Disordered" evidence="1">
    <location>
        <begin position="145"/>
        <end position="187"/>
    </location>
</feature>
<keyword evidence="3" id="KW-1185">Reference proteome</keyword>
<dbReference type="EMBL" id="KB932201">
    <property type="protein sequence ID" value="KCV73376.1"/>
    <property type="molecule type" value="Genomic_DNA"/>
</dbReference>
<feature type="compositionally biased region" description="Low complexity" evidence="1">
    <location>
        <begin position="147"/>
        <end position="158"/>
    </location>
</feature>
<reference evidence="2" key="1">
    <citation type="submission" date="2013-04" db="EMBL/GenBank/DDBJ databases">
        <title>The Genome Sequence of Fonticula alba ATCC 38817.</title>
        <authorList>
            <consortium name="The Broad Institute Genomics Platform"/>
            <person name="Russ C."/>
            <person name="Cuomo C."/>
            <person name="Burger G."/>
            <person name="Gray M.W."/>
            <person name="Holland P.W.H."/>
            <person name="King N."/>
            <person name="Lang F.B.F."/>
            <person name="Roger A.J."/>
            <person name="Ruiz-Trillo I."/>
            <person name="Brown M."/>
            <person name="Walker B."/>
            <person name="Young S."/>
            <person name="Zeng Q."/>
            <person name="Gargeya S."/>
            <person name="Fitzgerald M."/>
            <person name="Haas B."/>
            <person name="Abouelleil A."/>
            <person name="Allen A.W."/>
            <person name="Alvarado L."/>
            <person name="Arachchi H.M."/>
            <person name="Berlin A.M."/>
            <person name="Chapman S.B."/>
            <person name="Gainer-Dewar J."/>
            <person name="Goldberg J."/>
            <person name="Griggs A."/>
            <person name="Gujja S."/>
            <person name="Hansen M."/>
            <person name="Howarth C."/>
            <person name="Imamovic A."/>
            <person name="Ireland A."/>
            <person name="Larimer J."/>
            <person name="McCowan C."/>
            <person name="Murphy C."/>
            <person name="Pearson M."/>
            <person name="Poon T.W."/>
            <person name="Priest M."/>
            <person name="Roberts A."/>
            <person name="Saif S."/>
            <person name="Shea T."/>
            <person name="Sisk P."/>
            <person name="Sykes S."/>
            <person name="Wortman J."/>
            <person name="Nusbaum C."/>
            <person name="Birren B."/>
        </authorList>
    </citation>
    <scope>NUCLEOTIDE SEQUENCE [LARGE SCALE GENOMIC DNA]</scope>
    <source>
        <strain evidence="2">ATCC 38817</strain>
    </source>
</reference>
<dbReference type="GeneID" id="20525640"/>
<organism evidence="2">
    <name type="scientific">Fonticula alba</name>
    <name type="common">Slime mold</name>
    <dbReference type="NCBI Taxonomy" id="691883"/>
    <lineage>
        <taxon>Eukaryota</taxon>
        <taxon>Rotosphaerida</taxon>
        <taxon>Fonticulaceae</taxon>
        <taxon>Fonticula</taxon>
    </lineage>
</organism>
<evidence type="ECO:0000313" key="3">
    <source>
        <dbReference type="Proteomes" id="UP000030693"/>
    </source>
</evidence>
<evidence type="ECO:0000256" key="1">
    <source>
        <dbReference type="SAM" id="MobiDB-lite"/>
    </source>
</evidence>
<dbReference type="InterPro" id="IPR027417">
    <property type="entry name" value="P-loop_NTPase"/>
</dbReference>
<dbReference type="PANTHER" id="PTHR32004">
    <property type="entry name" value="TRNA LIGASE"/>
    <property type="match status" value="1"/>
</dbReference>
<dbReference type="Gene3D" id="3.40.50.300">
    <property type="entry name" value="P-loop containing nucleotide triphosphate hydrolases"/>
    <property type="match status" value="1"/>
</dbReference>
<feature type="compositionally biased region" description="Basic residues" evidence="1">
    <location>
        <begin position="12"/>
        <end position="22"/>
    </location>
</feature>
<proteinExistence type="predicted"/>
<dbReference type="GO" id="GO:0003972">
    <property type="term" value="F:RNA ligase (ATP) activity"/>
    <property type="evidence" value="ECO:0007669"/>
    <property type="project" value="TreeGrafter"/>
</dbReference>
<dbReference type="Proteomes" id="UP000030693">
    <property type="component" value="Unassembled WGS sequence"/>
</dbReference>